<dbReference type="EMBL" id="FUYS01000007">
    <property type="protein sequence ID" value="SKB74926.1"/>
    <property type="molecule type" value="Genomic_DNA"/>
</dbReference>
<evidence type="ECO:0000313" key="1">
    <source>
        <dbReference type="EMBL" id="SKB74926.1"/>
    </source>
</evidence>
<dbReference type="AlphaFoldDB" id="A0A1T5DTS6"/>
<dbReference type="OrthoDB" id="1164858at2"/>
<organism evidence="1 2">
    <name type="scientific">Parapedobacter luteus</name>
    <dbReference type="NCBI Taxonomy" id="623280"/>
    <lineage>
        <taxon>Bacteria</taxon>
        <taxon>Pseudomonadati</taxon>
        <taxon>Bacteroidota</taxon>
        <taxon>Sphingobacteriia</taxon>
        <taxon>Sphingobacteriales</taxon>
        <taxon>Sphingobacteriaceae</taxon>
        <taxon>Parapedobacter</taxon>
    </lineage>
</organism>
<protein>
    <submittedName>
        <fullName evidence="1">Uncharacterized protein</fullName>
    </submittedName>
</protein>
<keyword evidence="2" id="KW-1185">Reference proteome</keyword>
<sequence length="63" mass="7303">MKREAVKGNANELDLALLEDRVALRQGKKQIYGSHMGRDPETGSTTYCRLRIPRKRIWSFILD</sequence>
<reference evidence="1 2" key="1">
    <citation type="submission" date="2017-02" db="EMBL/GenBank/DDBJ databases">
        <authorList>
            <person name="Peterson S.W."/>
        </authorList>
    </citation>
    <scope>NUCLEOTIDE SEQUENCE [LARGE SCALE GENOMIC DNA]</scope>
    <source>
        <strain evidence="1 2">DSM 22899</strain>
    </source>
</reference>
<accession>A0A1T5DTS6</accession>
<dbReference type="STRING" id="623280.SAMN05660226_02969"/>
<dbReference type="Proteomes" id="UP000190541">
    <property type="component" value="Unassembled WGS sequence"/>
</dbReference>
<proteinExistence type="predicted"/>
<evidence type="ECO:0000313" key="2">
    <source>
        <dbReference type="Proteomes" id="UP000190541"/>
    </source>
</evidence>
<gene>
    <name evidence="1" type="ORF">SAMN05660226_02969</name>
</gene>
<name>A0A1T5DTS6_9SPHI</name>
<dbReference type="RefSeq" id="WP_079717622.1">
    <property type="nucleotide sequence ID" value="NZ_FUYS01000007.1"/>
</dbReference>